<name>A0A5B7FSH3_PORTR</name>
<accession>A0A5B7FSH3</accession>
<comment type="caution">
    <text evidence="3">The sequence shown here is derived from an EMBL/GenBank/DDBJ whole genome shotgun (WGS) entry which is preliminary data.</text>
</comment>
<proteinExistence type="predicted"/>
<evidence type="ECO:0000313" key="3">
    <source>
        <dbReference type="EMBL" id="MPC48335.1"/>
    </source>
</evidence>
<dbReference type="Proteomes" id="UP000324222">
    <property type="component" value="Unassembled WGS sequence"/>
</dbReference>
<evidence type="ECO:0000256" key="1">
    <source>
        <dbReference type="SAM" id="Coils"/>
    </source>
</evidence>
<organism evidence="3 4">
    <name type="scientific">Portunus trituberculatus</name>
    <name type="common">Swimming crab</name>
    <name type="synonym">Neptunus trituberculatus</name>
    <dbReference type="NCBI Taxonomy" id="210409"/>
    <lineage>
        <taxon>Eukaryota</taxon>
        <taxon>Metazoa</taxon>
        <taxon>Ecdysozoa</taxon>
        <taxon>Arthropoda</taxon>
        <taxon>Crustacea</taxon>
        <taxon>Multicrustacea</taxon>
        <taxon>Malacostraca</taxon>
        <taxon>Eumalacostraca</taxon>
        <taxon>Eucarida</taxon>
        <taxon>Decapoda</taxon>
        <taxon>Pleocyemata</taxon>
        <taxon>Brachyura</taxon>
        <taxon>Eubrachyura</taxon>
        <taxon>Portunoidea</taxon>
        <taxon>Portunidae</taxon>
        <taxon>Portuninae</taxon>
        <taxon>Portunus</taxon>
    </lineage>
</organism>
<protein>
    <submittedName>
        <fullName evidence="3">Uncharacterized protein</fullName>
    </submittedName>
</protein>
<sequence>MFQSFPAFGKLAVLVICYQDGHRHTETLLDCQDKAYETALEIFLQQVNERIQSCETTVSDLTRSLEFTQNEVDELRDVVNQLKRDKEIAKEMIESFTEDLQTKTEDKGAGREECVPRRL</sequence>
<reference evidence="3 4" key="1">
    <citation type="submission" date="2019-05" db="EMBL/GenBank/DDBJ databases">
        <title>Another draft genome of Portunus trituberculatus and its Hox gene families provides insights of decapod evolution.</title>
        <authorList>
            <person name="Jeong J.-H."/>
            <person name="Song I."/>
            <person name="Kim S."/>
            <person name="Choi T."/>
            <person name="Kim D."/>
            <person name="Ryu S."/>
            <person name="Kim W."/>
        </authorList>
    </citation>
    <scope>NUCLEOTIDE SEQUENCE [LARGE SCALE GENOMIC DNA]</scope>
    <source>
        <tissue evidence="3">Muscle</tissue>
    </source>
</reference>
<evidence type="ECO:0000313" key="4">
    <source>
        <dbReference type="Proteomes" id="UP000324222"/>
    </source>
</evidence>
<feature type="coiled-coil region" evidence="1">
    <location>
        <begin position="44"/>
        <end position="99"/>
    </location>
</feature>
<gene>
    <name evidence="3" type="ORF">E2C01_042103</name>
</gene>
<feature type="region of interest" description="Disordered" evidence="2">
    <location>
        <begin position="99"/>
        <end position="119"/>
    </location>
</feature>
<feature type="compositionally biased region" description="Basic and acidic residues" evidence="2">
    <location>
        <begin position="100"/>
        <end position="119"/>
    </location>
</feature>
<evidence type="ECO:0000256" key="2">
    <source>
        <dbReference type="SAM" id="MobiDB-lite"/>
    </source>
</evidence>
<keyword evidence="4" id="KW-1185">Reference proteome</keyword>
<dbReference type="AlphaFoldDB" id="A0A5B7FSH3"/>
<keyword evidence="1" id="KW-0175">Coiled coil</keyword>
<dbReference type="EMBL" id="VSRR010008231">
    <property type="protein sequence ID" value="MPC48335.1"/>
    <property type="molecule type" value="Genomic_DNA"/>
</dbReference>